<comment type="caution">
    <text evidence="12">The sequence shown here is derived from an EMBL/GenBank/DDBJ whole genome shotgun (WGS) entry which is preliminary data.</text>
</comment>
<proteinExistence type="inferred from homology"/>
<dbReference type="AlphaFoldDB" id="A0AB34L295"/>
<dbReference type="PANTHER" id="PTHR16466">
    <property type="entry name" value="TELOMERE REPEAT-BINDING FACTOR 2-INTERACTING PROTEIN 1"/>
    <property type="match status" value="1"/>
</dbReference>
<dbReference type="GO" id="GO:0070187">
    <property type="term" value="C:shelterin complex"/>
    <property type="evidence" value="ECO:0007669"/>
    <property type="project" value="TreeGrafter"/>
</dbReference>
<evidence type="ECO:0000259" key="10">
    <source>
        <dbReference type="Pfam" id="PF08914"/>
    </source>
</evidence>
<organism evidence="12 13">
    <name type="scientific">Cladosporium halotolerans</name>
    <dbReference type="NCBI Taxonomy" id="1052096"/>
    <lineage>
        <taxon>Eukaryota</taxon>
        <taxon>Fungi</taxon>
        <taxon>Dikarya</taxon>
        <taxon>Ascomycota</taxon>
        <taxon>Pezizomycotina</taxon>
        <taxon>Dothideomycetes</taxon>
        <taxon>Dothideomycetidae</taxon>
        <taxon>Cladosporiales</taxon>
        <taxon>Cladosporiaceae</taxon>
        <taxon>Cladosporium</taxon>
    </lineage>
</organism>
<feature type="compositionally biased region" description="Polar residues" evidence="9">
    <location>
        <begin position="437"/>
        <end position="447"/>
    </location>
</feature>
<dbReference type="Gene3D" id="1.10.10.2170">
    <property type="match status" value="1"/>
</dbReference>
<evidence type="ECO:0000256" key="9">
    <source>
        <dbReference type="SAM" id="MobiDB-lite"/>
    </source>
</evidence>
<feature type="compositionally biased region" description="Polar residues" evidence="9">
    <location>
        <begin position="763"/>
        <end position="774"/>
    </location>
</feature>
<feature type="compositionally biased region" description="Polar residues" evidence="9">
    <location>
        <begin position="732"/>
        <end position="742"/>
    </location>
</feature>
<feature type="compositionally biased region" description="Low complexity" evidence="9">
    <location>
        <begin position="458"/>
        <end position="470"/>
    </location>
</feature>
<name>A0AB34L295_9PEZI</name>
<evidence type="ECO:0000256" key="7">
    <source>
        <dbReference type="ARBA" id="ARBA00023242"/>
    </source>
</evidence>
<feature type="compositionally biased region" description="Low complexity" evidence="9">
    <location>
        <begin position="578"/>
        <end position="590"/>
    </location>
</feature>
<dbReference type="GO" id="GO:0042162">
    <property type="term" value="F:telomeric DNA binding"/>
    <property type="evidence" value="ECO:0007669"/>
    <property type="project" value="TreeGrafter"/>
</dbReference>
<dbReference type="GO" id="GO:0010833">
    <property type="term" value="P:telomere maintenance via telomere lengthening"/>
    <property type="evidence" value="ECO:0007669"/>
    <property type="project" value="UniProtKB-UniRule"/>
</dbReference>
<accession>A0AB34L295</accession>
<dbReference type="RefSeq" id="XP_069234399.1">
    <property type="nucleotide sequence ID" value="XM_069368626.1"/>
</dbReference>
<dbReference type="GO" id="GO:0031848">
    <property type="term" value="P:protection from non-homologous end joining at telomere"/>
    <property type="evidence" value="ECO:0007669"/>
    <property type="project" value="TreeGrafter"/>
</dbReference>
<dbReference type="GeneID" id="96001464"/>
<evidence type="ECO:0000256" key="8">
    <source>
        <dbReference type="RuleBase" id="RU367107"/>
    </source>
</evidence>
<comment type="subunit">
    <text evidence="8">Homodimer.</text>
</comment>
<keyword evidence="7 8" id="KW-0539">Nucleus</keyword>
<feature type="compositionally biased region" description="Gly residues" evidence="9">
    <location>
        <begin position="222"/>
        <end position="233"/>
    </location>
</feature>
<feature type="compositionally biased region" description="Acidic residues" evidence="9">
    <location>
        <begin position="636"/>
        <end position="647"/>
    </location>
</feature>
<evidence type="ECO:0000256" key="3">
    <source>
        <dbReference type="ARBA" id="ARBA00022895"/>
    </source>
</evidence>
<feature type="domain" description="TERF2-interacting telomeric protein 1 Myb" evidence="10">
    <location>
        <begin position="120"/>
        <end position="176"/>
    </location>
</feature>
<comment type="subcellular location">
    <subcellularLocation>
        <location evidence="8">Nucleus</location>
    </subcellularLocation>
    <subcellularLocation>
        <location evidence="8">Chromosome</location>
        <location evidence="8">Telomere</location>
    </subcellularLocation>
</comment>
<feature type="compositionally biased region" description="Basic and acidic residues" evidence="9">
    <location>
        <begin position="319"/>
        <end position="332"/>
    </location>
</feature>
<keyword evidence="2 8" id="KW-0158">Chromosome</keyword>
<comment type="function">
    <text evidence="8">Involved in the regulation of telomere length, clustering and has a specific role in telomere position effect (TPE).</text>
</comment>
<dbReference type="InterPro" id="IPR009057">
    <property type="entry name" value="Homeodomain-like_sf"/>
</dbReference>
<feature type="compositionally biased region" description="Polar residues" evidence="9">
    <location>
        <begin position="389"/>
        <end position="398"/>
    </location>
</feature>
<reference evidence="12 13" key="1">
    <citation type="journal article" date="2020" name="Microbiol. Resour. Announc.">
        <title>Draft Genome Sequence of a Cladosporium Species Isolated from the Mesophotic Ascidian Didemnum maculosum.</title>
        <authorList>
            <person name="Gioti A."/>
            <person name="Siaperas R."/>
            <person name="Nikolaivits E."/>
            <person name="Le Goff G."/>
            <person name="Ouazzani J."/>
            <person name="Kotoulas G."/>
            <person name="Topakas E."/>
        </authorList>
    </citation>
    <scope>NUCLEOTIDE SEQUENCE [LARGE SCALE GENOMIC DNA]</scope>
    <source>
        <strain evidence="12 13">TM138-S3</strain>
    </source>
</reference>
<dbReference type="InterPro" id="IPR039595">
    <property type="entry name" value="TE2IP/Rap1"/>
</dbReference>
<dbReference type="Pfam" id="PF08914">
    <property type="entry name" value="Myb_Rap1"/>
    <property type="match status" value="1"/>
</dbReference>
<dbReference type="Pfam" id="PF11626">
    <property type="entry name" value="Rap1_C"/>
    <property type="match status" value="1"/>
</dbReference>
<evidence type="ECO:0000256" key="4">
    <source>
        <dbReference type="ARBA" id="ARBA00023015"/>
    </source>
</evidence>
<dbReference type="Gene3D" id="1.10.10.60">
    <property type="entry name" value="Homeodomain-like"/>
    <property type="match status" value="1"/>
</dbReference>
<evidence type="ECO:0000313" key="12">
    <source>
        <dbReference type="EMBL" id="KAL1591294.1"/>
    </source>
</evidence>
<feature type="compositionally biased region" description="Acidic residues" evidence="9">
    <location>
        <begin position="235"/>
        <end position="262"/>
    </location>
</feature>
<dbReference type="CDD" id="cd11655">
    <property type="entry name" value="rap1_myb-like"/>
    <property type="match status" value="1"/>
</dbReference>
<keyword evidence="13" id="KW-1185">Reference proteome</keyword>
<feature type="compositionally biased region" description="Low complexity" evidence="9">
    <location>
        <begin position="709"/>
        <end position="720"/>
    </location>
</feature>
<sequence length="934" mass="101772">MATHGVVVSRANNATPAIGGLFAGKGFFLVQRMPMRSSYIDTVKANGGRVVRVELQADYIIADHLRNDCPPTSLSYTFIDAAVRGGALPDPNEHRAGPAPGVVREIGSTVVPQRNTRTPYTAQDDRDLWNWVQRCQKLGVQGVKGNEMYKQLEAVNPRHTFQSWRDRYVKKLMHNPPSGVAESPNAGTQTPTSPRRRLNLDGAADSGGKVKGAESGRRNGIGKSGAEGVGQPEGAGDDEAAEEEHEQGEEQDEDEEDVDDEDERHTLNTDFGMLMGNVEHILCVPNDSQDEMWEQLAVNEPHRTAEQWKSLYERKVLPAYKQEQKRKQEQRSKASPSKQPARPATPEQPMPEVELTTPEMVALKARKAKEKLEQERAAAVSTQKRKRQTLTPKVNTYGQKRAKANHSSIFAEDEAETGNGSRQQAAAEANSEPAETLTGQQPVIDSSRNMEEDDDAESLPLPGEEPLPTSEIHRAAKTQFMAEANQSDSEPVLPAAAPQPDVLKDTEMTLDGTKHTTVADTDAQELGESLPDIEAATEQQQQQGDEAASSGEVSTGKDAEAIAEVVPEKGLQLTEENLASQQAQHSAQLLRGADLPKDDDNQDQTRYADYLQGLLRANQREVTSADADIPGRLMDTPEEEGADAIELESDRELGPEDKADDTAQLAENGDSARVEGENGRAGNDNDISQGNGETLEIDLSLAEPDGGFQWSSQEKSQEQQLPNEHVWEQPLGQKSPSNNGEVPQSAEENFDEDDLDEAPPKAYTSTKGVQQPDSNLPLPADSDAGEADPELPEDPAQTPKSRVQPRTPKPTYSSRRARASASAKKSPPAEQPDAPPSETIQSFLDRLTAKGCAPAALHSALYRTSAQVRVAEMVAMYEKLGIALPGNIPQIWTAEDDAKVASTDASVLKELCARKGWEEYQFRATFLENWGAGQ</sequence>
<keyword evidence="5" id="KW-0010">Activator</keyword>
<feature type="compositionally biased region" description="Low complexity" evidence="9">
    <location>
        <begin position="819"/>
        <end position="828"/>
    </location>
</feature>
<dbReference type="InterPro" id="IPR021661">
    <property type="entry name" value="Rap1_C"/>
</dbReference>
<evidence type="ECO:0000256" key="6">
    <source>
        <dbReference type="ARBA" id="ARBA00023163"/>
    </source>
</evidence>
<dbReference type="EMBL" id="JAAQHG020000001">
    <property type="protein sequence ID" value="KAL1591294.1"/>
    <property type="molecule type" value="Genomic_DNA"/>
</dbReference>
<feature type="compositionally biased region" description="Acidic residues" evidence="9">
    <location>
        <begin position="783"/>
        <end position="793"/>
    </location>
</feature>
<gene>
    <name evidence="12" type="ORF">WHR41_00020</name>
</gene>
<dbReference type="InterPro" id="IPR015010">
    <property type="entry name" value="TERF2IP_Myb"/>
</dbReference>
<dbReference type="InterPro" id="IPR038104">
    <property type="entry name" value="Rap1_C_sf"/>
</dbReference>
<feature type="compositionally biased region" description="Basic and acidic residues" evidence="9">
    <location>
        <begin position="648"/>
        <end position="661"/>
    </location>
</feature>
<evidence type="ECO:0000256" key="5">
    <source>
        <dbReference type="ARBA" id="ARBA00023159"/>
    </source>
</evidence>
<feature type="domain" description="TRF2-interacting telomeric protein/Rap1 C-terminal" evidence="11">
    <location>
        <begin position="849"/>
        <end position="928"/>
    </location>
</feature>
<feature type="region of interest" description="Disordered" evidence="9">
    <location>
        <begin position="319"/>
        <end position="838"/>
    </location>
</feature>
<dbReference type="Proteomes" id="UP000803884">
    <property type="component" value="Unassembled WGS sequence"/>
</dbReference>
<dbReference type="PANTHER" id="PTHR16466:SF6">
    <property type="entry name" value="TELOMERIC REPEAT-BINDING FACTOR 2-INTERACTING PROTEIN 1"/>
    <property type="match status" value="1"/>
</dbReference>
<evidence type="ECO:0000256" key="2">
    <source>
        <dbReference type="ARBA" id="ARBA00022454"/>
    </source>
</evidence>
<keyword evidence="6" id="KW-0804">Transcription</keyword>
<feature type="compositionally biased region" description="Acidic residues" evidence="9">
    <location>
        <begin position="748"/>
        <end position="757"/>
    </location>
</feature>
<keyword evidence="3 8" id="KW-0779">Telomere</keyword>
<comment type="similarity">
    <text evidence="1 8">Belongs to the RAP1 family.</text>
</comment>
<feature type="region of interest" description="Disordered" evidence="9">
    <location>
        <begin position="174"/>
        <end position="263"/>
    </location>
</feature>
<dbReference type="SUPFAM" id="SSF46689">
    <property type="entry name" value="Homeodomain-like"/>
    <property type="match status" value="1"/>
</dbReference>
<evidence type="ECO:0000259" key="11">
    <source>
        <dbReference type="Pfam" id="PF11626"/>
    </source>
</evidence>
<evidence type="ECO:0000256" key="1">
    <source>
        <dbReference type="ARBA" id="ARBA00010467"/>
    </source>
</evidence>
<evidence type="ECO:0000313" key="13">
    <source>
        <dbReference type="Proteomes" id="UP000803884"/>
    </source>
</evidence>
<keyword evidence="4" id="KW-0805">Transcription regulation</keyword>
<protein>
    <recommendedName>
        <fullName evidence="8">DNA-binding protein RAP1</fullName>
    </recommendedName>
</protein>